<dbReference type="InterPro" id="IPR043502">
    <property type="entry name" value="DNA/RNA_pol_sf"/>
</dbReference>
<evidence type="ECO:0000313" key="5">
    <source>
        <dbReference type="EMBL" id="RDX95531.1"/>
    </source>
</evidence>
<dbReference type="Pfam" id="PF00078">
    <property type="entry name" value="RVT_1"/>
    <property type="match status" value="1"/>
</dbReference>
<dbReference type="Gene3D" id="3.10.10.10">
    <property type="entry name" value="HIV Type 1 Reverse Transcriptase, subunit A, domain 1"/>
    <property type="match status" value="1"/>
</dbReference>
<keyword evidence="1" id="KW-0511">Multifunctional enzyme</keyword>
<feature type="domain" description="Reverse transcriptase/retrotransposon-derived protein RNase H-like" evidence="4">
    <location>
        <begin position="505"/>
        <end position="588"/>
    </location>
</feature>
<dbReference type="Proteomes" id="UP000257109">
    <property type="component" value="Unassembled WGS sequence"/>
</dbReference>
<dbReference type="InterPro" id="IPR000477">
    <property type="entry name" value="RT_dom"/>
</dbReference>
<feature type="non-terminal residue" evidence="5">
    <location>
        <position position="589"/>
    </location>
</feature>
<evidence type="ECO:0000256" key="2">
    <source>
        <dbReference type="SAM" id="MobiDB-lite"/>
    </source>
</evidence>
<dbReference type="Gene3D" id="3.30.70.270">
    <property type="match status" value="2"/>
</dbReference>
<dbReference type="GO" id="GO:0003824">
    <property type="term" value="F:catalytic activity"/>
    <property type="evidence" value="ECO:0007669"/>
    <property type="project" value="UniProtKB-KW"/>
</dbReference>
<dbReference type="OrthoDB" id="542221at2759"/>
<proteinExistence type="predicted"/>
<name>A0A371GYE3_MUCPR</name>
<organism evidence="5 6">
    <name type="scientific">Mucuna pruriens</name>
    <name type="common">Velvet bean</name>
    <name type="synonym">Dolichos pruriens</name>
    <dbReference type="NCBI Taxonomy" id="157652"/>
    <lineage>
        <taxon>Eukaryota</taxon>
        <taxon>Viridiplantae</taxon>
        <taxon>Streptophyta</taxon>
        <taxon>Embryophyta</taxon>
        <taxon>Tracheophyta</taxon>
        <taxon>Spermatophyta</taxon>
        <taxon>Magnoliopsida</taxon>
        <taxon>eudicotyledons</taxon>
        <taxon>Gunneridae</taxon>
        <taxon>Pentapetalae</taxon>
        <taxon>rosids</taxon>
        <taxon>fabids</taxon>
        <taxon>Fabales</taxon>
        <taxon>Fabaceae</taxon>
        <taxon>Papilionoideae</taxon>
        <taxon>50 kb inversion clade</taxon>
        <taxon>NPAAA clade</taxon>
        <taxon>indigoferoid/millettioid clade</taxon>
        <taxon>Phaseoleae</taxon>
        <taxon>Mucuna</taxon>
    </lineage>
</organism>
<dbReference type="EMBL" id="QJKJ01004107">
    <property type="protein sequence ID" value="RDX95531.1"/>
    <property type="molecule type" value="Genomic_DNA"/>
</dbReference>
<dbReference type="AlphaFoldDB" id="A0A371GYE3"/>
<protein>
    <submittedName>
        <fullName evidence="5">Retrovirus-related Pol polyprotein from transposon opus</fullName>
    </submittedName>
</protein>
<evidence type="ECO:0000259" key="3">
    <source>
        <dbReference type="Pfam" id="PF00078"/>
    </source>
</evidence>
<evidence type="ECO:0000313" key="6">
    <source>
        <dbReference type="Proteomes" id="UP000257109"/>
    </source>
</evidence>
<comment type="caution">
    <text evidence="5">The sequence shown here is derived from an EMBL/GenBank/DDBJ whole genome shotgun (WGS) entry which is preliminary data.</text>
</comment>
<dbReference type="Pfam" id="PF17919">
    <property type="entry name" value="RT_RNaseH_2"/>
    <property type="match status" value="1"/>
</dbReference>
<dbReference type="SUPFAM" id="SSF56672">
    <property type="entry name" value="DNA/RNA polymerases"/>
    <property type="match status" value="1"/>
</dbReference>
<dbReference type="PANTHER" id="PTHR37984">
    <property type="entry name" value="PROTEIN CBG26694"/>
    <property type="match status" value="1"/>
</dbReference>
<keyword evidence="6" id="KW-1185">Reference proteome</keyword>
<dbReference type="PANTHER" id="PTHR37984:SF5">
    <property type="entry name" value="PROTEIN NYNRIN-LIKE"/>
    <property type="match status" value="1"/>
</dbReference>
<evidence type="ECO:0000259" key="4">
    <source>
        <dbReference type="Pfam" id="PF17919"/>
    </source>
</evidence>
<gene>
    <name evidence="5" type="primary">pol</name>
    <name evidence="5" type="ORF">CR513_21939</name>
</gene>
<accession>A0A371GYE3</accession>
<dbReference type="InterPro" id="IPR041577">
    <property type="entry name" value="RT_RNaseH_2"/>
</dbReference>
<dbReference type="CDD" id="cd01647">
    <property type="entry name" value="RT_LTR"/>
    <property type="match status" value="1"/>
</dbReference>
<feature type="region of interest" description="Disordered" evidence="2">
    <location>
        <begin position="260"/>
        <end position="286"/>
    </location>
</feature>
<sequence length="589" mass="66440">MKRTLEGRRVERIQIVLTGVNVTPLGRKEPAPTISFDDRNMKRRATGQDESKIISVVAAEYKIERVLIDQGSSVIDQYSLLVHSAEDAVADRLVVGVLRELVRFRRRMCPHQGTFELKTSFGERSDIRTILVLYTVVDAPASYNIIIGRLAINRLGAIVSTKHLCMKFPVGRRVGSVWVDSQVAQRCYEDSLRVERYTLADTVNALDLDLDPRGFRPEQTTKIGTAINPEEEDLLVTFLKANHDMFTWSPWDMPGMDPNFITGGKTRRSKEEKTRRREAQGSKKPSDKWRMCTNYTDLNKACPKDPYPLPSIDRLVDSVAGFALLSFMDAYSGYNQIRMHLQDEEKTTFITNDGAFCYKVMPFGLKNVGATYQRLMDKIFQGIMGADVEVYVDDMVVKSQGVAEHYEALGRVFHILRKHQLRLNPDKCSFGVCAGKFLGFMLTKRGIEANPEKCRAVTNMRSPQSVKEVQQFMGKVTALSRFISKAAETATPIFATLKKGGKFTWMVECEEAFLRLKAMMAAPLVLIRPSAGTPLYLYISVFDATVSSALIQEEEGEQRPIYFTSKVLQGAERRYQKIEKAALALVIAS</sequence>
<dbReference type="InterPro" id="IPR050951">
    <property type="entry name" value="Retrovirus_Pol_polyprotein"/>
</dbReference>
<evidence type="ECO:0000256" key="1">
    <source>
        <dbReference type="ARBA" id="ARBA00023268"/>
    </source>
</evidence>
<feature type="domain" description="Reverse transcriptase" evidence="3">
    <location>
        <begin position="283"/>
        <end position="441"/>
    </location>
</feature>
<reference evidence="5" key="1">
    <citation type="submission" date="2018-05" db="EMBL/GenBank/DDBJ databases">
        <title>Draft genome of Mucuna pruriens seed.</title>
        <authorList>
            <person name="Nnadi N.E."/>
            <person name="Vos R."/>
            <person name="Hasami M.H."/>
            <person name="Devisetty U.K."/>
            <person name="Aguiy J.C."/>
        </authorList>
    </citation>
    <scope>NUCLEOTIDE SEQUENCE [LARGE SCALE GENOMIC DNA]</scope>
    <source>
        <strain evidence="5">JCA_2017</strain>
    </source>
</reference>
<feature type="compositionally biased region" description="Basic and acidic residues" evidence="2">
    <location>
        <begin position="269"/>
        <end position="286"/>
    </location>
</feature>
<dbReference type="InterPro" id="IPR043128">
    <property type="entry name" value="Rev_trsase/Diguanyl_cyclase"/>
</dbReference>